<accession>A0A7G9YW19</accession>
<dbReference type="SUPFAM" id="SSF88723">
    <property type="entry name" value="PIN domain-like"/>
    <property type="match status" value="1"/>
</dbReference>
<dbReference type="EMBL" id="MT631503">
    <property type="protein sequence ID" value="QNO52203.1"/>
    <property type="molecule type" value="Genomic_DNA"/>
</dbReference>
<evidence type="ECO:0000313" key="1">
    <source>
        <dbReference type="EMBL" id="QNO52203.1"/>
    </source>
</evidence>
<dbReference type="PANTHER" id="PTHR39550:SF1">
    <property type="entry name" value="SLL0658 PROTEIN"/>
    <property type="match status" value="1"/>
</dbReference>
<reference evidence="1" key="1">
    <citation type="submission" date="2020-06" db="EMBL/GenBank/DDBJ databases">
        <title>Unique genomic features of the anaerobic methanotrophic archaea.</title>
        <authorList>
            <person name="Chadwick G.L."/>
            <person name="Skennerton C.T."/>
            <person name="Laso-Perez R."/>
            <person name="Leu A.O."/>
            <person name="Speth D.R."/>
            <person name="Yu H."/>
            <person name="Morgan-Lang C."/>
            <person name="Hatzenpichler R."/>
            <person name="Goudeau D."/>
            <person name="Malmstrom R."/>
            <person name="Brazelton W.J."/>
            <person name="Woyke T."/>
            <person name="Hallam S.J."/>
            <person name="Tyson G.W."/>
            <person name="Wegener G."/>
            <person name="Boetius A."/>
            <person name="Orphan V."/>
        </authorList>
    </citation>
    <scope>NUCLEOTIDE SEQUENCE</scope>
</reference>
<organism evidence="1">
    <name type="scientific">Candidatus Methanophagaceae archaeon ANME-1 ERB6</name>
    <dbReference type="NCBI Taxonomy" id="2759912"/>
    <lineage>
        <taxon>Archaea</taxon>
        <taxon>Methanobacteriati</taxon>
        <taxon>Methanobacteriota</taxon>
        <taxon>Stenosarchaea group</taxon>
        <taxon>Methanomicrobia</taxon>
        <taxon>Candidatus Methanophagales</taxon>
        <taxon>Candidatus Methanophagaceae</taxon>
    </lineage>
</organism>
<evidence type="ECO:0008006" key="2">
    <source>
        <dbReference type="Google" id="ProtNLM"/>
    </source>
</evidence>
<proteinExistence type="predicted"/>
<dbReference type="PANTHER" id="PTHR39550">
    <property type="entry name" value="SLL0658 PROTEIN"/>
    <property type="match status" value="1"/>
</dbReference>
<sequence>MIILDNTVLSSLAHIDMLDAPSKLFGEVIIPGAVYYEGVIKAKKSERVAKIKRSIEDGLIKIIEPTKRDIEVAEGLQKTLGLGERYTIAIGISKKCLIATDDLKPRKAAKALKLDVIGTLGILRLAYKRNLIDKADLRESVKKLHDILYFTEDLEKWVLSDKNR</sequence>
<protein>
    <recommendedName>
        <fullName evidence="2">PIN domain-containing protein</fullName>
    </recommendedName>
</protein>
<name>A0A7G9YW19_9EURY</name>
<gene>
    <name evidence="1" type="ORF">LFOEMHHC_00029</name>
</gene>
<dbReference type="Pfam" id="PF11848">
    <property type="entry name" value="DUF3368"/>
    <property type="match status" value="1"/>
</dbReference>
<dbReference type="InterPro" id="IPR021799">
    <property type="entry name" value="PIN-like_prokaryotic"/>
</dbReference>
<dbReference type="InterPro" id="IPR029060">
    <property type="entry name" value="PIN-like_dom_sf"/>
</dbReference>
<dbReference type="AlphaFoldDB" id="A0A7G9YW19"/>